<dbReference type="EMBL" id="UYRR01030987">
    <property type="protein sequence ID" value="VDK42503.1"/>
    <property type="molecule type" value="Genomic_DNA"/>
</dbReference>
<gene>
    <name evidence="1" type="ORF">ASIM_LOCUS10195</name>
</gene>
<dbReference type="PANTHER" id="PTHR21523:SF37">
    <property type="entry name" value="MLT-TEN (MLT-10) RELATED"/>
    <property type="match status" value="1"/>
</dbReference>
<proteinExistence type="predicted"/>
<dbReference type="Proteomes" id="UP000267096">
    <property type="component" value="Unassembled WGS sequence"/>
</dbReference>
<organism evidence="3">
    <name type="scientific">Anisakis simplex</name>
    <name type="common">Herring worm</name>
    <dbReference type="NCBI Taxonomy" id="6269"/>
    <lineage>
        <taxon>Eukaryota</taxon>
        <taxon>Metazoa</taxon>
        <taxon>Ecdysozoa</taxon>
        <taxon>Nematoda</taxon>
        <taxon>Chromadorea</taxon>
        <taxon>Rhabditida</taxon>
        <taxon>Spirurina</taxon>
        <taxon>Ascaridomorpha</taxon>
        <taxon>Ascaridoidea</taxon>
        <taxon>Anisakidae</taxon>
        <taxon>Anisakis</taxon>
        <taxon>Anisakis simplex complex</taxon>
    </lineage>
</organism>
<dbReference type="Pfam" id="PF04870">
    <property type="entry name" value="Moulting_cycle"/>
    <property type="match status" value="1"/>
</dbReference>
<reference evidence="1 2" key="2">
    <citation type="submission" date="2018-11" db="EMBL/GenBank/DDBJ databases">
        <authorList>
            <consortium name="Pathogen Informatics"/>
        </authorList>
    </citation>
    <scope>NUCLEOTIDE SEQUENCE [LARGE SCALE GENOMIC DNA]</scope>
</reference>
<reference evidence="3" key="1">
    <citation type="submission" date="2017-02" db="UniProtKB">
        <authorList>
            <consortium name="WormBaseParasite"/>
        </authorList>
    </citation>
    <scope>IDENTIFICATION</scope>
</reference>
<dbReference type="PANTHER" id="PTHR21523">
    <property type="match status" value="1"/>
</dbReference>
<evidence type="ECO:0000313" key="3">
    <source>
        <dbReference type="WBParaSite" id="ASIM_0001063701-mRNA-1"/>
    </source>
</evidence>
<dbReference type="WBParaSite" id="ASIM_0001063701-mRNA-1">
    <property type="protein sequence ID" value="ASIM_0001063701-mRNA-1"/>
    <property type="gene ID" value="ASIM_0001063701"/>
</dbReference>
<name>A0A0M3JRT5_ANISI</name>
<dbReference type="OrthoDB" id="5917548at2759"/>
<dbReference type="InterPro" id="IPR006954">
    <property type="entry name" value="Mlt-10-like"/>
</dbReference>
<evidence type="ECO:0000313" key="2">
    <source>
        <dbReference type="Proteomes" id="UP000267096"/>
    </source>
</evidence>
<keyword evidence="2" id="KW-1185">Reference proteome</keyword>
<protein>
    <submittedName>
        <fullName evidence="3">ANK_REP_REGION domain-containing protein</fullName>
    </submittedName>
</protein>
<dbReference type="AlphaFoldDB" id="A0A0M3JRT5"/>
<sequence length="746" mass="85291">MNKHDTMPGAQYYDGKKLNIPISYKMGVDLIERWVMQSISSIMSSIASERLILFQLSLLYHLQLSVELLHVSIQFKKDSKFRSTHLNEFHRNKLFKCSNRAANLNEHAKCVVNAMDARTKQTNTSNLIARRFHKLKELTKSHGMKNIFVSLLKPREEHEDSQTVRKSKVTKREIKRKINYSLLTENDRLTPFGIIGKYFSRTVSRLKNKNVHQSWTNVMSDIENMQRKFQKIHSFKELLESRFGRLGKLAKDVYMERLKSKEEKKSTDGTFQNNVDVANELINAENTEAKRLFHRAMQLAMIISGRNGTEIQNKTFKIASPRLFSVVPDDANNTLSIFSPSLFSLHEHGKASEALFSLPNITRTLKNNDYEEWMNVALEMSGVSDVIKLIEEKGTDRIFLNLEKMPRGIDNQPLYFTKENLTDISGEQAKKKVELFESISQQLTRKQVHFLSTQKFCERSYVFLRHNYEIMDRIVQCFHRGEITHFGCELYLLFQLNDFKRKGYSVLNNEQLQFVYGQNSPFNDTNSLNRFSKLSEADIYRQLDSDIRYYANKSPHIKRHKRQLEQLPAFVLSPIVFSVAINQIFSSTILSPVLLSVAVFSPSILGPIILSPWLFNPSILSPHIIAPTILSPFALSPYVLSPIVMRPVILAPQVLNPYILAPNVLSPYILSPTVLSPLIICPYALSPNIYQPTALRALVLSPFVLSPSVYSPSYLVLTLLSPNAFSPRINSNGSGNAVILSPSAFS</sequence>
<accession>A0A0M3JRT5</accession>
<evidence type="ECO:0000313" key="1">
    <source>
        <dbReference type="EMBL" id="VDK42503.1"/>
    </source>
</evidence>